<reference evidence="4" key="1">
    <citation type="submission" date="2016-04" db="UniProtKB">
        <authorList>
            <consortium name="WormBaseParasite"/>
        </authorList>
    </citation>
    <scope>IDENTIFICATION</scope>
</reference>
<keyword evidence="3" id="KW-1185">Reference proteome</keyword>
<sequence>MRWPRRRRFKKPESEYYRIRYVTEDVKLSTLKALGRKAFKQSIVVEEKIDGNEYLEEFRRLDRIAKGKYDYIANASLKEEILQVQLFFWTIFFAGLYVYVWQQNGRKFAVTLLTIVPLAFYVAFIASFWLIVAVLIGHWFGVAQNTSGFRRYGQDPAIEQFPYRVIRPSRKRSSSSESSLGADIVAIKMPAPEKLQG</sequence>
<organism evidence="4">
    <name type="scientific">Enterobius vermicularis</name>
    <name type="common">Human pinworm</name>
    <dbReference type="NCBI Taxonomy" id="51028"/>
    <lineage>
        <taxon>Eukaryota</taxon>
        <taxon>Metazoa</taxon>
        <taxon>Ecdysozoa</taxon>
        <taxon>Nematoda</taxon>
        <taxon>Chromadorea</taxon>
        <taxon>Rhabditida</taxon>
        <taxon>Spirurina</taxon>
        <taxon>Oxyuridomorpha</taxon>
        <taxon>Oxyuroidea</taxon>
        <taxon>Oxyuridae</taxon>
        <taxon>Enterobius</taxon>
    </lineage>
</organism>
<dbReference type="EMBL" id="UXUI01008353">
    <property type="protein sequence ID" value="VDD91284.1"/>
    <property type="molecule type" value="Genomic_DNA"/>
</dbReference>
<accession>A0A0N4V7Z7</accession>
<feature type="transmembrane region" description="Helical" evidence="1">
    <location>
        <begin position="108"/>
        <end position="141"/>
    </location>
</feature>
<evidence type="ECO:0000313" key="4">
    <source>
        <dbReference type="WBParaSite" id="EVEC_0000644001-mRNA-1"/>
    </source>
</evidence>
<keyword evidence="1" id="KW-1133">Transmembrane helix</keyword>
<dbReference type="Proteomes" id="UP000274131">
    <property type="component" value="Unassembled WGS sequence"/>
</dbReference>
<evidence type="ECO:0000256" key="1">
    <source>
        <dbReference type="SAM" id="Phobius"/>
    </source>
</evidence>
<evidence type="ECO:0000313" key="3">
    <source>
        <dbReference type="Proteomes" id="UP000274131"/>
    </source>
</evidence>
<dbReference type="WBParaSite" id="EVEC_0000644001-mRNA-1">
    <property type="protein sequence ID" value="EVEC_0000644001-mRNA-1"/>
    <property type="gene ID" value="EVEC_0000644001"/>
</dbReference>
<reference evidence="2 3" key="2">
    <citation type="submission" date="2018-10" db="EMBL/GenBank/DDBJ databases">
        <authorList>
            <consortium name="Pathogen Informatics"/>
        </authorList>
    </citation>
    <scope>NUCLEOTIDE SEQUENCE [LARGE SCALE GENOMIC DNA]</scope>
</reference>
<dbReference type="AlphaFoldDB" id="A0A0N4V7Z7"/>
<evidence type="ECO:0000313" key="2">
    <source>
        <dbReference type="EMBL" id="VDD91284.1"/>
    </source>
</evidence>
<keyword evidence="1" id="KW-0812">Transmembrane</keyword>
<proteinExistence type="predicted"/>
<keyword evidence="1" id="KW-0472">Membrane</keyword>
<protein>
    <submittedName>
        <fullName evidence="4">SAYSvFN domain-containing protein</fullName>
    </submittedName>
</protein>
<gene>
    <name evidence="2" type="ORF">EVEC_LOCUS6035</name>
</gene>
<name>A0A0N4V7Z7_ENTVE</name>
<feature type="transmembrane region" description="Helical" evidence="1">
    <location>
        <begin position="86"/>
        <end position="102"/>
    </location>
</feature>